<dbReference type="eggNOG" id="COG3164">
    <property type="taxonomic scope" value="Bacteria"/>
</dbReference>
<dbReference type="Pfam" id="PF13116">
    <property type="entry name" value="YhdP"/>
    <property type="match status" value="1"/>
</dbReference>
<dbReference type="RefSeq" id="WP_035613761.1">
    <property type="nucleotide sequence ID" value="NZ_ARYK01000001.1"/>
</dbReference>
<evidence type="ECO:0000313" key="3">
    <source>
        <dbReference type="EMBL" id="KCZ94514.1"/>
    </source>
</evidence>
<dbReference type="InterPro" id="IPR025263">
    <property type="entry name" value="YhdP_central"/>
</dbReference>
<feature type="compositionally biased region" description="Pro residues" evidence="1">
    <location>
        <begin position="1114"/>
        <end position="1129"/>
    </location>
</feature>
<dbReference type="Proteomes" id="UP000025171">
    <property type="component" value="Unassembled WGS sequence"/>
</dbReference>
<dbReference type="EMBL" id="ARYK01000001">
    <property type="protein sequence ID" value="KCZ94514.1"/>
    <property type="molecule type" value="Genomic_DNA"/>
</dbReference>
<proteinExistence type="predicted"/>
<dbReference type="PATRIC" id="fig|1280950.3.peg.821"/>
<dbReference type="AlphaFoldDB" id="A0A059FV27"/>
<feature type="compositionally biased region" description="Basic and acidic residues" evidence="1">
    <location>
        <begin position="1103"/>
        <end position="1113"/>
    </location>
</feature>
<reference evidence="3 4" key="1">
    <citation type="journal article" date="2014" name="Antonie Van Leeuwenhoek">
        <title>Hyphomonas beringensis sp. nov. and Hyphomonas chukchiensis sp. nov., isolated from surface seawater of the Bering Sea and Chukchi Sea.</title>
        <authorList>
            <person name="Li C."/>
            <person name="Lai Q."/>
            <person name="Li G."/>
            <person name="Dong C."/>
            <person name="Wang J."/>
            <person name="Liao Y."/>
            <person name="Shao Z."/>
        </authorList>
    </citation>
    <scope>NUCLEOTIDE SEQUENCE [LARGE SCALE GENOMIC DNA]</scope>
    <source>
        <strain evidence="3 4">MHS-2</strain>
    </source>
</reference>
<dbReference type="OrthoDB" id="7161641at2"/>
<dbReference type="STRING" id="1280950.HJO_04030"/>
<protein>
    <recommendedName>
        <fullName evidence="2">YhdP central domain-containing protein</fullName>
    </recommendedName>
</protein>
<comment type="caution">
    <text evidence="3">The sequence shown here is derived from an EMBL/GenBank/DDBJ whole genome shotgun (WGS) entry which is preliminary data.</text>
</comment>
<name>A0A059FV27_9PROT</name>
<evidence type="ECO:0000313" key="4">
    <source>
        <dbReference type="Proteomes" id="UP000025171"/>
    </source>
</evidence>
<evidence type="ECO:0000259" key="2">
    <source>
        <dbReference type="Pfam" id="PF13116"/>
    </source>
</evidence>
<keyword evidence="4" id="KW-1185">Reference proteome</keyword>
<evidence type="ECO:0000256" key="1">
    <source>
        <dbReference type="SAM" id="MobiDB-lite"/>
    </source>
</evidence>
<organism evidence="3 4">
    <name type="scientific">Hyphomonas johnsonii MHS-2</name>
    <dbReference type="NCBI Taxonomy" id="1280950"/>
    <lineage>
        <taxon>Bacteria</taxon>
        <taxon>Pseudomonadati</taxon>
        <taxon>Pseudomonadota</taxon>
        <taxon>Alphaproteobacteria</taxon>
        <taxon>Hyphomonadales</taxon>
        <taxon>Hyphomonadaceae</taxon>
        <taxon>Hyphomonas</taxon>
    </lineage>
</organism>
<feature type="domain" description="YhdP central" evidence="2">
    <location>
        <begin position="360"/>
        <end position="878"/>
    </location>
</feature>
<accession>A0A059FV27</accession>
<gene>
    <name evidence="3" type="ORF">HJO_04030</name>
</gene>
<feature type="region of interest" description="Disordered" evidence="1">
    <location>
        <begin position="1098"/>
        <end position="1129"/>
    </location>
</feature>
<sequence>MVRQTASTIVLEILGGLILLVLVCGALLAARLANGPVKLSMLKDDVEKALTDGRQGRKVELGDIFLEWSSADRRVLINAHDVQLFDAAGELAAEADRSDIVLSGSSLVLGKIEVLGMNLDHGWINVDSITDTRWTLAGDPLPEIPAGELPQTLAEWRARANEVLPNVLLGVEQVQSSISLESVSLEDFEVRVRAPDQSRLLTLSGAKGRMTRKPDGLLFALSGRGVGKGLPAGIAVTLDTSQNNERLRAEFAIAEWPLAELARRLGLDAENFEGLPGNLDISFDVTKEAGIEQVITSLDVGKGVLPIGTEGVPVADLKVLSTYSAGSDELSADISTSGAGPFSGAALITLQDAFKDQAFHRFTLASPTFQFDFTPQFAAPVELTNVVATGEIGLKEHALRSTSVTFTRGEDRLEASGSIMLTPDRQPGEPRILGSLDFASPGNLSKDTVLAFWPVGLGAGARRFAVGRVEEGVITSATGHLDLSRDSLAAGYLRDEDLNLDFTITGGKVRFADDLPPVESAGGKGHLSGNSFKVIVERGEYGGWAVDDGVVDFPAFNPKGVDFRVFAKGHGPAQNVMKTLVESQLKLDFEPERLSGDAELTFEMFRPALDNVPYDKIRFTAIGSIKNAGLKAAALGFDLTDGALKVDTSQDGIAITGFGQLGPTPVQFTWRDGFNDDDAPSNLSATAVVTPDVLNSFGLLGRAYLTGEVPVELQAKLGGEQLESAEAALDLGEARIDISEIGWVKPKGAPGKASVSYKKVDGRIESTVLFKSEQAFLDIAYTLGADDKLVSAALRRAYLADTADVGGSVSRTDDGVLNLNLTGTYLDLSGAMSGLGAMGSSAEGNKTPLRISADIETLTLRPGLDMRKASVTAETSVNGIALFTASGNANDGSPLSAAYDAAGSATGATIHIVSGNAGFMAQAFMDVDFLEGGDLDLVGTLPRDQSPAKFEIGITNARLRNAPFLTQILSLASLRGLADTLGGEGVLFSRIDVPLTISNGRYVVTGAKAQGPALGLTASGFMDGKSNAIEFDGVLVPSFGMNSALGGIPIIGDLVVGRDGEGVFSLTYGIRGTLEKASVSVNPLSALAPGVIRRIFENPSDTKIPEAKPRTPDEPIPSELPPIPEETFE</sequence>